<dbReference type="GO" id="GO:0016747">
    <property type="term" value="F:acyltransferase activity, transferring groups other than amino-acyl groups"/>
    <property type="evidence" value="ECO:0007669"/>
    <property type="project" value="InterPro"/>
</dbReference>
<feature type="transmembrane region" description="Helical" evidence="1">
    <location>
        <begin position="165"/>
        <end position="185"/>
    </location>
</feature>
<feature type="transmembrane region" description="Helical" evidence="1">
    <location>
        <begin position="224"/>
        <end position="241"/>
    </location>
</feature>
<dbReference type="PANTHER" id="PTHR23028:SF53">
    <property type="entry name" value="ACYL_TRANSF_3 DOMAIN-CONTAINING PROTEIN"/>
    <property type="match status" value="1"/>
</dbReference>
<protein>
    <submittedName>
        <fullName evidence="4">Unannotated protein</fullName>
    </submittedName>
</protein>
<dbReference type="GO" id="GO:0009103">
    <property type="term" value="P:lipopolysaccharide biosynthetic process"/>
    <property type="evidence" value="ECO:0007669"/>
    <property type="project" value="TreeGrafter"/>
</dbReference>
<dbReference type="AlphaFoldDB" id="A0A6J6DIK9"/>
<keyword evidence="1" id="KW-1133">Transmembrane helix</keyword>
<feature type="transmembrane region" description="Helical" evidence="1">
    <location>
        <begin position="191"/>
        <end position="212"/>
    </location>
</feature>
<dbReference type="EMBL" id="CAEZTL010000005">
    <property type="protein sequence ID" value="CAB4561208.1"/>
    <property type="molecule type" value="Genomic_DNA"/>
</dbReference>
<proteinExistence type="predicted"/>
<feature type="transmembrane region" description="Helical" evidence="1">
    <location>
        <begin position="135"/>
        <end position="158"/>
    </location>
</feature>
<evidence type="ECO:0000313" key="4">
    <source>
        <dbReference type="EMBL" id="CAB4561208.1"/>
    </source>
</evidence>
<dbReference type="GO" id="GO:0016020">
    <property type="term" value="C:membrane"/>
    <property type="evidence" value="ECO:0007669"/>
    <property type="project" value="TreeGrafter"/>
</dbReference>
<dbReference type="InterPro" id="IPR002656">
    <property type="entry name" value="Acyl_transf_3_dom"/>
</dbReference>
<feature type="domain" description="Acyltransferase 3" evidence="2">
    <location>
        <begin position="11"/>
        <end position="330"/>
    </location>
</feature>
<feature type="transmembrane region" description="Helical" evidence="1">
    <location>
        <begin position="348"/>
        <end position="370"/>
    </location>
</feature>
<feature type="transmembrane region" description="Helical" evidence="1">
    <location>
        <begin position="73"/>
        <end position="93"/>
    </location>
</feature>
<keyword evidence="1" id="KW-0472">Membrane</keyword>
<feature type="transmembrane region" description="Helical" evidence="1">
    <location>
        <begin position="247"/>
        <end position="267"/>
    </location>
</feature>
<gene>
    <name evidence="4" type="ORF">UFOPK1683_00112</name>
</gene>
<dbReference type="Pfam" id="PF01757">
    <property type="entry name" value="Acyl_transf_3"/>
    <property type="match status" value="1"/>
</dbReference>
<dbReference type="InterPro" id="IPR043968">
    <property type="entry name" value="SGNH"/>
</dbReference>
<reference evidence="4" key="1">
    <citation type="submission" date="2020-05" db="EMBL/GenBank/DDBJ databases">
        <authorList>
            <person name="Chiriac C."/>
            <person name="Salcher M."/>
            <person name="Ghai R."/>
            <person name="Kavagutti S V."/>
        </authorList>
    </citation>
    <scope>NUCLEOTIDE SEQUENCE</scope>
</reference>
<organism evidence="4">
    <name type="scientific">freshwater metagenome</name>
    <dbReference type="NCBI Taxonomy" id="449393"/>
    <lineage>
        <taxon>unclassified sequences</taxon>
        <taxon>metagenomes</taxon>
        <taxon>ecological metagenomes</taxon>
    </lineage>
</organism>
<evidence type="ECO:0000256" key="1">
    <source>
        <dbReference type="SAM" id="Phobius"/>
    </source>
</evidence>
<dbReference type="PANTHER" id="PTHR23028">
    <property type="entry name" value="ACETYLTRANSFERASE"/>
    <property type="match status" value="1"/>
</dbReference>
<keyword evidence="1" id="KW-0812">Transmembrane</keyword>
<dbReference type="Pfam" id="PF19040">
    <property type="entry name" value="SGNH"/>
    <property type="match status" value="1"/>
</dbReference>
<evidence type="ECO:0000259" key="3">
    <source>
        <dbReference type="Pfam" id="PF19040"/>
    </source>
</evidence>
<feature type="domain" description="SGNH" evidence="3">
    <location>
        <begin position="398"/>
        <end position="613"/>
    </location>
</feature>
<dbReference type="InterPro" id="IPR050879">
    <property type="entry name" value="Acyltransferase_3"/>
</dbReference>
<name>A0A6J6DIK9_9ZZZZ</name>
<sequence>MMRTVREPHIQSLRALAALLVLIYHAGLIPGGYIGVDIFYVISGYLITNLLLREIQARDNLAFSSFYARRFKRLLPASLVVVLATGITGWALLPTTYRADFGRDLIAASTYISNFLFALWNADYQNLGSTPSPFIHFWSLAVEEQFYLFWPILILILFRIKGRKGVFFGVLAVAGLSFLFSLYLTERSPVWSFYILPTRAWEMAVGALILFASERMRTRIFSRPQWGLLAILLLVLSSFFYNENTAFPGTAAIIPVLATALLILSIEKWPPFLDKLSRRRTVQWLGEISYPLYLWHWPVLVIPELYLSRKLSMFEVLLAALLILLLSDLTHRFIEEPLRYKDFKIKRIYLASFIATLASVILGLAIISSYNSSITSTSGFTFDVEEVREKPKNNIDGCHVHVGVTVAPKCEYGDTDSEKTIVLYGDSHAAQWLPALDIVGRKKGIKIVSLTKSACPSAEVIKELSSQYRIADCQAFRDSSVERISKLNPTAVIMTGMQPFTAPNSKVDSRDWWLAGEAKAFSRIKGFTEYPIYLTDTPLPSVDIPTCLAEMDREKCDTSRPISPEVAPGLIAINPTPWLCEGSCSAVIDGIVVYRDKSHLTVAMSEYLAPRLEKELQRIGVLP</sequence>
<evidence type="ECO:0000259" key="2">
    <source>
        <dbReference type="Pfam" id="PF01757"/>
    </source>
</evidence>
<accession>A0A6J6DIK9</accession>